<dbReference type="GO" id="GO:0016020">
    <property type="term" value="C:membrane"/>
    <property type="evidence" value="ECO:0007669"/>
    <property type="project" value="GOC"/>
</dbReference>
<dbReference type="PANTHER" id="PTHR43025">
    <property type="entry name" value="MONOGALACTOSYLDIACYLGLYCEROL SYNTHASE"/>
    <property type="match status" value="1"/>
</dbReference>
<dbReference type="InterPro" id="IPR050519">
    <property type="entry name" value="Glycosyltransf_28_UgtP"/>
</dbReference>
<keyword evidence="7" id="KW-1185">Reference proteome</keyword>
<dbReference type="SUPFAM" id="SSF53756">
    <property type="entry name" value="UDP-Glycosyltransferase/glycogen phosphorylase"/>
    <property type="match status" value="1"/>
</dbReference>
<gene>
    <name evidence="6" type="ORF">F3Y22_tig00009841pilonHSYRG00007</name>
</gene>
<name>A0A6A3CCB9_HIBSY</name>
<dbReference type="EMBL" id="VEPZ02000452">
    <property type="protein sequence ID" value="KAE8724809.1"/>
    <property type="molecule type" value="Genomic_DNA"/>
</dbReference>
<organism evidence="6 7">
    <name type="scientific">Hibiscus syriacus</name>
    <name type="common">Rose of Sharon</name>
    <dbReference type="NCBI Taxonomy" id="106335"/>
    <lineage>
        <taxon>Eukaryota</taxon>
        <taxon>Viridiplantae</taxon>
        <taxon>Streptophyta</taxon>
        <taxon>Embryophyta</taxon>
        <taxon>Tracheophyta</taxon>
        <taxon>Spermatophyta</taxon>
        <taxon>Magnoliopsida</taxon>
        <taxon>eudicotyledons</taxon>
        <taxon>Gunneridae</taxon>
        <taxon>Pentapetalae</taxon>
        <taxon>rosids</taxon>
        <taxon>malvids</taxon>
        <taxon>Malvales</taxon>
        <taxon>Malvaceae</taxon>
        <taxon>Malvoideae</taxon>
        <taxon>Hibiscus</taxon>
    </lineage>
</organism>
<accession>A0A6A3CCB9</accession>
<dbReference type="Pfam" id="PF06925">
    <property type="entry name" value="MGDG_synth"/>
    <property type="match status" value="1"/>
</dbReference>
<feature type="region of interest" description="Disordered" evidence="4">
    <location>
        <begin position="1"/>
        <end position="25"/>
    </location>
</feature>
<feature type="domain" description="Diacylglycerol glucosyltransferase N-terminal" evidence="5">
    <location>
        <begin position="428"/>
        <end position="521"/>
    </location>
</feature>
<dbReference type="AlphaFoldDB" id="A0A6A3CCB9"/>
<evidence type="ECO:0000256" key="2">
    <source>
        <dbReference type="ARBA" id="ARBA00022676"/>
    </source>
</evidence>
<sequence>MGKKRSSPLDNLDLPYSEDKPCSSGTPLLPKEHLMNLDAGIDVGDSSVRLLNSNPSVAHHRYYLGRSIFLKRSRHYYGHHYLRRNSSSLSNPSTSRGSVSPLHDERLSFKFAQYKPESVHCAGYGREKAFGFGRPERIRSSTLVMDSVSPEKVKAVCGVCQKHLIRKPYFLGNMPASGEFSAVAVLVCGHVYHPDCLEGRTNFEDRHDPQSSWQLLELENAHPLPYLLGKHGAVCSGLARLTLDQKVVGLPPTEVGLIAATGFSLLKKTAIDRPVFWWRQKASFDSLMSYFLLIFHIATMATMMNVSSSSNKVASITEKVWQNFYWNSSIGSRSYLRRCSYENDGFGTVPLMQMGAERSKNVFILMSDTGSGHRASAEAIRDAFRIEFDDEYRVLQVHGETCTALKLPSTVSLLDEYIAPILLPLLLIMPRRLQAGLMEYKPDIIISVHPLMQHIPLWVLKWQGLQKKVVFVTVITDLNSCHPKWSHPGVDRCYCPSKEVAKRALCDGLEESEVQVFGLPIRPSFALAVLSKDDLRKELEMDPDLPAMLLMRGGEGMGPVKETAEALGKSLGMKDPGEGPGTIAEALIRGLPIVLNDYIPGQEKGNVPYVVDNAAGVFTRSPKATARIMARWFSTRSNELKSTSENTLKLAQPEAVFDIVKDIHQLALQRRPLAKIPYVLTSSFTNLA</sequence>
<dbReference type="SUPFAM" id="SSF57850">
    <property type="entry name" value="RING/U-box"/>
    <property type="match status" value="1"/>
</dbReference>
<evidence type="ECO:0000256" key="3">
    <source>
        <dbReference type="ARBA" id="ARBA00022679"/>
    </source>
</evidence>
<evidence type="ECO:0000256" key="4">
    <source>
        <dbReference type="SAM" id="MobiDB-lite"/>
    </source>
</evidence>
<evidence type="ECO:0000256" key="1">
    <source>
        <dbReference type="ARBA" id="ARBA00006962"/>
    </source>
</evidence>
<dbReference type="Proteomes" id="UP000436088">
    <property type="component" value="Unassembled WGS sequence"/>
</dbReference>
<keyword evidence="3" id="KW-0808">Transferase</keyword>
<reference evidence="6" key="1">
    <citation type="submission" date="2019-09" db="EMBL/GenBank/DDBJ databases">
        <title>Draft genome information of white flower Hibiscus syriacus.</title>
        <authorList>
            <person name="Kim Y.-M."/>
        </authorList>
    </citation>
    <scope>NUCLEOTIDE SEQUENCE [LARGE SCALE GENOMIC DNA]</scope>
    <source>
        <strain evidence="6">YM2019G1</strain>
    </source>
</reference>
<proteinExistence type="inferred from homology"/>
<keyword evidence="2" id="KW-0328">Glycosyltransferase</keyword>
<dbReference type="PANTHER" id="PTHR43025:SF1">
    <property type="entry name" value="MONOGALACTOSYLDIACYLGLYCEROL SYNTHASE 2, CHLOROPLASTIC"/>
    <property type="match status" value="1"/>
</dbReference>
<evidence type="ECO:0000259" key="5">
    <source>
        <dbReference type="Pfam" id="PF06925"/>
    </source>
</evidence>
<protein>
    <submittedName>
        <fullName evidence="6">Monogalactosyldiacylglycerol synthase 2</fullName>
    </submittedName>
</protein>
<evidence type="ECO:0000313" key="6">
    <source>
        <dbReference type="EMBL" id="KAE8724809.1"/>
    </source>
</evidence>
<dbReference type="GO" id="GO:0016758">
    <property type="term" value="F:hexosyltransferase activity"/>
    <property type="evidence" value="ECO:0007669"/>
    <property type="project" value="InterPro"/>
</dbReference>
<dbReference type="GO" id="GO:0009247">
    <property type="term" value="P:glycolipid biosynthetic process"/>
    <property type="evidence" value="ECO:0007669"/>
    <property type="project" value="InterPro"/>
</dbReference>
<comment type="similarity">
    <text evidence="1">Belongs to the glycosyltransferase 28 family.</text>
</comment>
<evidence type="ECO:0000313" key="7">
    <source>
        <dbReference type="Proteomes" id="UP000436088"/>
    </source>
</evidence>
<dbReference type="InterPro" id="IPR009695">
    <property type="entry name" value="Diacylglyc_glucosyltr_N"/>
</dbReference>
<comment type="caution">
    <text evidence="6">The sequence shown here is derived from an EMBL/GenBank/DDBJ whole genome shotgun (WGS) entry which is preliminary data.</text>
</comment>